<dbReference type="CDD" id="cd00143">
    <property type="entry name" value="PP2Cc"/>
    <property type="match status" value="1"/>
</dbReference>
<dbReference type="SMART" id="SM00332">
    <property type="entry name" value="PP2Cc"/>
    <property type="match status" value="1"/>
</dbReference>
<feature type="domain" description="PPM-type phosphatase" evidence="1">
    <location>
        <begin position="56"/>
        <end position="292"/>
    </location>
</feature>
<gene>
    <name evidence="2" type="ORF">Aglo03_59820</name>
</gene>
<keyword evidence="3" id="KW-1185">Reference proteome</keyword>
<dbReference type="Gene3D" id="3.60.40.10">
    <property type="entry name" value="PPM-type phosphatase domain"/>
    <property type="match status" value="1"/>
</dbReference>
<dbReference type="Pfam" id="PF13672">
    <property type="entry name" value="PP2C_2"/>
    <property type="match status" value="1"/>
</dbReference>
<evidence type="ECO:0000313" key="3">
    <source>
        <dbReference type="Proteomes" id="UP001165042"/>
    </source>
</evidence>
<dbReference type="EMBL" id="BSSD01000012">
    <property type="protein sequence ID" value="GLW95166.1"/>
    <property type="molecule type" value="Genomic_DNA"/>
</dbReference>
<evidence type="ECO:0000313" key="2">
    <source>
        <dbReference type="EMBL" id="GLW95166.1"/>
    </source>
</evidence>
<name>A0A9W6VDD6_9PSEU</name>
<dbReference type="RefSeq" id="WP_285613031.1">
    <property type="nucleotide sequence ID" value="NZ_BSSD01000012.1"/>
</dbReference>
<accession>A0A9W6VDD6</accession>
<dbReference type="Proteomes" id="UP001165042">
    <property type="component" value="Unassembled WGS sequence"/>
</dbReference>
<evidence type="ECO:0000259" key="1">
    <source>
        <dbReference type="PROSITE" id="PS51746"/>
    </source>
</evidence>
<dbReference type="InterPro" id="IPR036457">
    <property type="entry name" value="PPM-type-like_dom_sf"/>
</dbReference>
<comment type="caution">
    <text evidence="2">The sequence shown here is derived from an EMBL/GenBank/DDBJ whole genome shotgun (WGS) entry which is preliminary data.</text>
</comment>
<dbReference type="PROSITE" id="PS51746">
    <property type="entry name" value="PPM_2"/>
    <property type="match status" value="1"/>
</dbReference>
<proteinExistence type="predicted"/>
<organism evidence="2 3">
    <name type="scientific">Actinokineospora globicatena</name>
    <dbReference type="NCBI Taxonomy" id="103729"/>
    <lineage>
        <taxon>Bacteria</taxon>
        <taxon>Bacillati</taxon>
        <taxon>Actinomycetota</taxon>
        <taxon>Actinomycetes</taxon>
        <taxon>Pseudonocardiales</taxon>
        <taxon>Pseudonocardiaceae</taxon>
        <taxon>Actinokineospora</taxon>
    </lineage>
</organism>
<dbReference type="SUPFAM" id="SSF81606">
    <property type="entry name" value="PP2C-like"/>
    <property type="match status" value="1"/>
</dbReference>
<dbReference type="InterPro" id="IPR001932">
    <property type="entry name" value="PPM-type_phosphatase-like_dom"/>
</dbReference>
<dbReference type="AlphaFoldDB" id="A0A9W6VDD6"/>
<protein>
    <recommendedName>
        <fullName evidence="1">PPM-type phosphatase domain-containing protein</fullName>
    </recommendedName>
</protein>
<sequence length="298" mass="29575">MTEPEGAVPSTCAHCGAALEPAWRFCEDCGRDRATPPAVDATLAFSAADPSLDLDRVAAITDRGRRRERNEDAVAIGVLGDVAAAVVCDGVASAPGSAAAALAASEAGLRELLAAVARGDEPTAATTAAATAAADAAAALGDPGDANPPCCTYVSALVTDDGVTVGWVGDSPAYWAGSTGTRRLTVDDSAAGRLFAEGVAVDDPRMAEPGAQALERWLGADAGPITPQVRRFSPTESGLVLLCSDGLSRYLDAGVVAPADHLGAPLAVARTLLGRALAAGGHDNVTVAAIAAVGGAPA</sequence>
<reference evidence="2" key="1">
    <citation type="submission" date="2023-02" db="EMBL/GenBank/DDBJ databases">
        <title>Actinokineospora globicatena NBRC 15670.</title>
        <authorList>
            <person name="Ichikawa N."/>
            <person name="Sato H."/>
            <person name="Tonouchi N."/>
        </authorList>
    </citation>
    <scope>NUCLEOTIDE SEQUENCE</scope>
    <source>
        <strain evidence="2">NBRC 15670</strain>
    </source>
</reference>